<protein>
    <recommendedName>
        <fullName evidence="6">C2H2-type domain-containing protein</fullName>
    </recommendedName>
</protein>
<organism evidence="7 8">
    <name type="scientific">Reticulomyxa filosa</name>
    <dbReference type="NCBI Taxonomy" id="46433"/>
    <lineage>
        <taxon>Eukaryota</taxon>
        <taxon>Sar</taxon>
        <taxon>Rhizaria</taxon>
        <taxon>Retaria</taxon>
        <taxon>Foraminifera</taxon>
        <taxon>Monothalamids</taxon>
        <taxon>Reticulomyxidae</taxon>
        <taxon>Reticulomyxa</taxon>
    </lineage>
</organism>
<keyword evidence="3" id="KW-0862">Zinc</keyword>
<evidence type="ECO:0000256" key="5">
    <source>
        <dbReference type="SAM" id="Phobius"/>
    </source>
</evidence>
<dbReference type="GO" id="GO:0008270">
    <property type="term" value="F:zinc ion binding"/>
    <property type="evidence" value="ECO:0007669"/>
    <property type="project" value="UniProtKB-KW"/>
</dbReference>
<dbReference type="InterPro" id="IPR013087">
    <property type="entry name" value="Znf_C2H2_type"/>
</dbReference>
<dbReference type="Proteomes" id="UP000023152">
    <property type="component" value="Unassembled WGS sequence"/>
</dbReference>
<name>X6P7D4_RETFI</name>
<proteinExistence type="predicted"/>
<dbReference type="PANTHER" id="PTHR23235:SF120">
    <property type="entry name" value="KRUPPEL-LIKE FACTOR 15"/>
    <property type="match status" value="1"/>
</dbReference>
<feature type="domain" description="C2H2-type" evidence="6">
    <location>
        <begin position="128"/>
        <end position="157"/>
    </location>
</feature>
<evidence type="ECO:0000256" key="3">
    <source>
        <dbReference type="ARBA" id="ARBA00022833"/>
    </source>
</evidence>
<keyword evidence="5" id="KW-0472">Membrane</keyword>
<dbReference type="SUPFAM" id="SSF57667">
    <property type="entry name" value="beta-beta-alpha zinc fingers"/>
    <property type="match status" value="1"/>
</dbReference>
<dbReference type="SMART" id="SM00355">
    <property type="entry name" value="ZnF_C2H2"/>
    <property type="match status" value="2"/>
</dbReference>
<dbReference type="GO" id="GO:0000978">
    <property type="term" value="F:RNA polymerase II cis-regulatory region sequence-specific DNA binding"/>
    <property type="evidence" value="ECO:0007669"/>
    <property type="project" value="TreeGrafter"/>
</dbReference>
<evidence type="ECO:0000256" key="4">
    <source>
        <dbReference type="PROSITE-ProRule" id="PRU00042"/>
    </source>
</evidence>
<evidence type="ECO:0000256" key="2">
    <source>
        <dbReference type="ARBA" id="ARBA00022771"/>
    </source>
</evidence>
<dbReference type="PROSITE" id="PS50157">
    <property type="entry name" value="ZINC_FINGER_C2H2_2"/>
    <property type="match status" value="2"/>
</dbReference>
<evidence type="ECO:0000256" key="1">
    <source>
        <dbReference type="ARBA" id="ARBA00022723"/>
    </source>
</evidence>
<dbReference type="AlphaFoldDB" id="X6P7D4"/>
<evidence type="ECO:0000313" key="8">
    <source>
        <dbReference type="Proteomes" id="UP000023152"/>
    </source>
</evidence>
<dbReference type="OrthoDB" id="4748970at2759"/>
<dbReference type="PANTHER" id="PTHR23235">
    <property type="entry name" value="KRUEPPEL-LIKE TRANSCRIPTION FACTOR"/>
    <property type="match status" value="1"/>
</dbReference>
<keyword evidence="2 4" id="KW-0863">Zinc-finger</keyword>
<keyword evidence="8" id="KW-1185">Reference proteome</keyword>
<sequence>MQRYLQFHNLILTLPQNMQNCFSNIVKTLLIDCVSEIPKIEDDEQTWYSTKKSQAKHESIQNTTKIVTLVQPSEIPNVPEKKTSNKFAPFETKNETTKRHICNYCCKELFNSTGLRHHIYTHTNEWPFRCCWPGCAKGTATKRDLTKHERTHTGHSLARFAIKNLRSQESCIDTKKCVLKKVNLLLFMLHTVKNKSKRNLIVRKSFLFFNLFLSCFLFFLLLYTYFQKNNFFFGVLREMKFERMNKRESITFHLEVLNFSKYIVVMFIENSSKNLNFK</sequence>
<keyword evidence="1" id="KW-0479">Metal-binding</keyword>
<feature type="domain" description="C2H2-type" evidence="6">
    <location>
        <begin position="100"/>
        <end position="127"/>
    </location>
</feature>
<gene>
    <name evidence="7" type="ORF">RFI_03061</name>
</gene>
<keyword evidence="5" id="KW-0812">Transmembrane</keyword>
<comment type="caution">
    <text evidence="7">The sequence shown here is derived from an EMBL/GenBank/DDBJ whole genome shotgun (WGS) entry which is preliminary data.</text>
</comment>
<dbReference type="PROSITE" id="PS00028">
    <property type="entry name" value="ZINC_FINGER_C2H2_1"/>
    <property type="match status" value="1"/>
</dbReference>
<accession>X6P7D4</accession>
<evidence type="ECO:0000259" key="6">
    <source>
        <dbReference type="PROSITE" id="PS50157"/>
    </source>
</evidence>
<evidence type="ECO:0000313" key="7">
    <source>
        <dbReference type="EMBL" id="ETO34033.1"/>
    </source>
</evidence>
<reference evidence="7 8" key="1">
    <citation type="journal article" date="2013" name="Curr. Biol.">
        <title>The Genome of the Foraminiferan Reticulomyxa filosa.</title>
        <authorList>
            <person name="Glockner G."/>
            <person name="Hulsmann N."/>
            <person name="Schleicher M."/>
            <person name="Noegel A.A."/>
            <person name="Eichinger L."/>
            <person name="Gallinger C."/>
            <person name="Pawlowski J."/>
            <person name="Sierra R."/>
            <person name="Euteneuer U."/>
            <person name="Pillet L."/>
            <person name="Moustafa A."/>
            <person name="Platzer M."/>
            <person name="Groth M."/>
            <person name="Szafranski K."/>
            <person name="Schliwa M."/>
        </authorList>
    </citation>
    <scope>NUCLEOTIDE SEQUENCE [LARGE SCALE GENOMIC DNA]</scope>
</reference>
<dbReference type="EMBL" id="ASPP01002929">
    <property type="protein sequence ID" value="ETO34033.1"/>
    <property type="molecule type" value="Genomic_DNA"/>
</dbReference>
<dbReference type="GO" id="GO:0000981">
    <property type="term" value="F:DNA-binding transcription factor activity, RNA polymerase II-specific"/>
    <property type="evidence" value="ECO:0007669"/>
    <property type="project" value="TreeGrafter"/>
</dbReference>
<dbReference type="Gene3D" id="3.30.160.60">
    <property type="entry name" value="Classic Zinc Finger"/>
    <property type="match status" value="1"/>
</dbReference>
<feature type="transmembrane region" description="Helical" evidence="5">
    <location>
        <begin position="206"/>
        <end position="226"/>
    </location>
</feature>
<dbReference type="InterPro" id="IPR036236">
    <property type="entry name" value="Znf_C2H2_sf"/>
</dbReference>
<keyword evidence="5" id="KW-1133">Transmembrane helix</keyword>